<feature type="domain" description="HTH asnC-type" evidence="4">
    <location>
        <begin position="7"/>
        <end position="68"/>
    </location>
</feature>
<dbReference type="InterPro" id="IPR011008">
    <property type="entry name" value="Dimeric_a/b-barrel"/>
</dbReference>
<dbReference type="GO" id="GO:0043200">
    <property type="term" value="P:response to amino acid"/>
    <property type="evidence" value="ECO:0007669"/>
    <property type="project" value="TreeGrafter"/>
</dbReference>
<sequence>MTERHPLDEIDLKILSELQKDGRIRNNELADRVGLSEPPCRRRVRALRDRGYVSAIRATLDEKLLGYEVISYVLIQLQSQAQATLQAFEKSIAAIPLVQQSWRISGDADYLLKCVARNVEGMHQQLLQFSAMPEVRNIRTFPVLGVAKDAPLPIPHHPAASDPAQ</sequence>
<dbReference type="InterPro" id="IPR036388">
    <property type="entry name" value="WH-like_DNA-bd_sf"/>
</dbReference>
<keyword evidence="3" id="KW-0804">Transcription</keyword>
<evidence type="ECO:0000256" key="3">
    <source>
        <dbReference type="ARBA" id="ARBA00023163"/>
    </source>
</evidence>
<dbReference type="AlphaFoldDB" id="A0A0R3LJ41"/>
<keyword evidence="6" id="KW-1185">Reference proteome</keyword>
<dbReference type="InterPro" id="IPR019888">
    <property type="entry name" value="Tscrpt_reg_AsnC-like"/>
</dbReference>
<dbReference type="Gene3D" id="1.10.10.10">
    <property type="entry name" value="Winged helix-like DNA-binding domain superfamily/Winged helix DNA-binding domain"/>
    <property type="match status" value="1"/>
</dbReference>
<accession>A0A0R3LJ41</accession>
<dbReference type="PANTHER" id="PTHR30154">
    <property type="entry name" value="LEUCINE-RESPONSIVE REGULATORY PROTEIN"/>
    <property type="match status" value="1"/>
</dbReference>
<dbReference type="RefSeq" id="WP_057850760.1">
    <property type="nucleotide sequence ID" value="NZ_LLXX01000090.1"/>
</dbReference>
<keyword evidence="1" id="KW-0805">Transcription regulation</keyword>
<comment type="caution">
    <text evidence="5">The sequence shown here is derived from an EMBL/GenBank/DDBJ whole genome shotgun (WGS) entry which is preliminary data.</text>
</comment>
<evidence type="ECO:0000313" key="6">
    <source>
        <dbReference type="Proteomes" id="UP000051913"/>
    </source>
</evidence>
<name>A0A0R3LJ41_9BRAD</name>
<dbReference type="SUPFAM" id="SSF46785">
    <property type="entry name" value="Winged helix' DNA-binding domain"/>
    <property type="match status" value="1"/>
</dbReference>
<dbReference type="STRING" id="1518501.CQ10_07330"/>
<dbReference type="Pfam" id="PF13412">
    <property type="entry name" value="HTH_24"/>
    <property type="match status" value="1"/>
</dbReference>
<dbReference type="InterPro" id="IPR036390">
    <property type="entry name" value="WH_DNA-bd_sf"/>
</dbReference>
<reference evidence="5 6" key="1">
    <citation type="submission" date="2014-03" db="EMBL/GenBank/DDBJ databases">
        <title>Bradyrhizobium valentinum sp. nov., isolated from effective nodules of Lupinus mariae-josephae, a lupine endemic of basic-lime soils in Eastern Spain.</title>
        <authorList>
            <person name="Duran D."/>
            <person name="Rey L."/>
            <person name="Navarro A."/>
            <person name="Busquets A."/>
            <person name="Imperial J."/>
            <person name="Ruiz-Argueso T."/>
        </authorList>
    </citation>
    <scope>NUCLEOTIDE SEQUENCE [LARGE SCALE GENOMIC DNA]</scope>
    <source>
        <strain evidence="5 6">LmjM3</strain>
    </source>
</reference>
<proteinExistence type="predicted"/>
<dbReference type="EMBL" id="LLXX01000090">
    <property type="protein sequence ID" value="KRR07788.1"/>
    <property type="molecule type" value="Genomic_DNA"/>
</dbReference>
<dbReference type="SUPFAM" id="SSF54909">
    <property type="entry name" value="Dimeric alpha+beta barrel"/>
    <property type="match status" value="1"/>
</dbReference>
<dbReference type="PROSITE" id="PS50956">
    <property type="entry name" value="HTH_ASNC_2"/>
    <property type="match status" value="1"/>
</dbReference>
<gene>
    <name evidence="5" type="ORF">CP49_07120</name>
</gene>
<dbReference type="Pfam" id="PF01037">
    <property type="entry name" value="AsnC_trans_reg"/>
    <property type="match status" value="1"/>
</dbReference>
<dbReference type="PRINTS" id="PR00033">
    <property type="entry name" value="HTHASNC"/>
</dbReference>
<dbReference type="Proteomes" id="UP000051913">
    <property type="component" value="Unassembled WGS sequence"/>
</dbReference>
<evidence type="ECO:0000313" key="5">
    <source>
        <dbReference type="EMBL" id="KRR07788.1"/>
    </source>
</evidence>
<evidence type="ECO:0000256" key="1">
    <source>
        <dbReference type="ARBA" id="ARBA00023015"/>
    </source>
</evidence>
<dbReference type="PANTHER" id="PTHR30154:SF34">
    <property type="entry name" value="TRANSCRIPTIONAL REGULATOR AZLB"/>
    <property type="match status" value="1"/>
</dbReference>
<dbReference type="InterPro" id="IPR019887">
    <property type="entry name" value="Tscrpt_reg_AsnC/Lrp_C"/>
</dbReference>
<dbReference type="GO" id="GO:0005829">
    <property type="term" value="C:cytosol"/>
    <property type="evidence" value="ECO:0007669"/>
    <property type="project" value="TreeGrafter"/>
</dbReference>
<protein>
    <submittedName>
        <fullName evidence="5">Transcriptional regulator</fullName>
    </submittedName>
</protein>
<dbReference type="SMART" id="SM00344">
    <property type="entry name" value="HTH_ASNC"/>
    <property type="match status" value="1"/>
</dbReference>
<organism evidence="5 6">
    <name type="scientific">Bradyrhizobium valentinum</name>
    <dbReference type="NCBI Taxonomy" id="1518501"/>
    <lineage>
        <taxon>Bacteria</taxon>
        <taxon>Pseudomonadati</taxon>
        <taxon>Pseudomonadota</taxon>
        <taxon>Alphaproteobacteria</taxon>
        <taxon>Hyphomicrobiales</taxon>
        <taxon>Nitrobacteraceae</taxon>
        <taxon>Bradyrhizobium</taxon>
    </lineage>
</organism>
<dbReference type="InterPro" id="IPR000485">
    <property type="entry name" value="AsnC-type_HTH_dom"/>
</dbReference>
<evidence type="ECO:0000259" key="4">
    <source>
        <dbReference type="PROSITE" id="PS50956"/>
    </source>
</evidence>
<dbReference type="OrthoDB" id="9811243at2"/>
<keyword evidence="2" id="KW-0238">DNA-binding</keyword>
<dbReference type="GO" id="GO:0043565">
    <property type="term" value="F:sequence-specific DNA binding"/>
    <property type="evidence" value="ECO:0007669"/>
    <property type="project" value="InterPro"/>
</dbReference>
<dbReference type="Gene3D" id="3.30.70.920">
    <property type="match status" value="1"/>
</dbReference>
<evidence type="ECO:0000256" key="2">
    <source>
        <dbReference type="ARBA" id="ARBA00023125"/>
    </source>
</evidence>